<keyword evidence="2" id="KW-0687">Ribonucleoprotein</keyword>
<dbReference type="Gene3D" id="3.40.630.30">
    <property type="match status" value="1"/>
</dbReference>
<organism evidence="2 3">
    <name type="scientific">Pseudochelatococcus contaminans</name>
    <dbReference type="NCBI Taxonomy" id="1538103"/>
    <lineage>
        <taxon>Bacteria</taxon>
        <taxon>Pseudomonadati</taxon>
        <taxon>Pseudomonadota</taxon>
        <taxon>Alphaproteobacteria</taxon>
        <taxon>Hyphomicrobiales</taxon>
        <taxon>Chelatococcaceae</taxon>
        <taxon>Pseudochelatococcus</taxon>
    </lineage>
</organism>
<reference evidence="2 3" key="1">
    <citation type="submission" date="2020-08" db="EMBL/GenBank/DDBJ databases">
        <title>Genomic Encyclopedia of Type Strains, Phase IV (KMG-IV): sequencing the most valuable type-strain genomes for metagenomic binning, comparative biology and taxonomic classification.</title>
        <authorList>
            <person name="Goeker M."/>
        </authorList>
    </citation>
    <scope>NUCLEOTIDE SEQUENCE [LARGE SCALE GENOMIC DNA]</scope>
    <source>
        <strain evidence="2 3">DSM 28760</strain>
    </source>
</reference>
<name>A0A7W6EHF8_9HYPH</name>
<dbReference type="GO" id="GO:0005840">
    <property type="term" value="C:ribosome"/>
    <property type="evidence" value="ECO:0007669"/>
    <property type="project" value="UniProtKB-KW"/>
</dbReference>
<accession>A0A7W6EHF8</accession>
<comment type="caution">
    <text evidence="2">The sequence shown here is derived from an EMBL/GenBank/DDBJ whole genome shotgun (WGS) entry which is preliminary data.</text>
</comment>
<dbReference type="InterPro" id="IPR016181">
    <property type="entry name" value="Acyl_CoA_acyltransferase"/>
</dbReference>
<dbReference type="PROSITE" id="PS51186">
    <property type="entry name" value="GNAT"/>
    <property type="match status" value="1"/>
</dbReference>
<protein>
    <submittedName>
        <fullName evidence="2">Ribosomal protein S18 acetylase RimI-like enzyme</fullName>
    </submittedName>
</protein>
<dbReference type="AlphaFoldDB" id="A0A7W6EHF8"/>
<gene>
    <name evidence="2" type="ORF">FHS81_002222</name>
</gene>
<keyword evidence="3" id="KW-1185">Reference proteome</keyword>
<proteinExistence type="predicted"/>
<evidence type="ECO:0000259" key="1">
    <source>
        <dbReference type="PROSITE" id="PS51186"/>
    </source>
</evidence>
<dbReference type="Proteomes" id="UP000537592">
    <property type="component" value="Unassembled WGS sequence"/>
</dbReference>
<evidence type="ECO:0000313" key="3">
    <source>
        <dbReference type="Proteomes" id="UP000537592"/>
    </source>
</evidence>
<feature type="domain" description="N-acetyltransferase" evidence="1">
    <location>
        <begin position="27"/>
        <end position="190"/>
    </location>
</feature>
<dbReference type="Pfam" id="PF00583">
    <property type="entry name" value="Acetyltransf_1"/>
    <property type="match status" value="1"/>
</dbReference>
<dbReference type="InterPro" id="IPR000182">
    <property type="entry name" value="GNAT_dom"/>
</dbReference>
<dbReference type="GO" id="GO:0016747">
    <property type="term" value="F:acyltransferase activity, transferring groups other than amino-acyl groups"/>
    <property type="evidence" value="ECO:0007669"/>
    <property type="project" value="InterPro"/>
</dbReference>
<sequence>MTSSESVADNEAGGQEAGAFAPTRKQFVWRAMERDDLETVHAIGEQVHPGFPERIEVFTERLRLYAPGCRVLEADGQMAGYVISHPWHPMRPPKLDSLLVAMPTSPATFYIHDLALMPVARGSGAGALAVSYLVAHAEAIGLADLSLVSVNASRPFWLRQGFEVIESRGLSLALQSYDDNDACFMMRRLPLTPEGEMSDIASRD</sequence>
<keyword evidence="2" id="KW-0689">Ribosomal protein</keyword>
<dbReference type="RefSeq" id="WP_246374973.1">
    <property type="nucleotide sequence ID" value="NZ_JACICC010000005.1"/>
</dbReference>
<dbReference type="EMBL" id="JACICC010000005">
    <property type="protein sequence ID" value="MBB3810126.1"/>
    <property type="molecule type" value="Genomic_DNA"/>
</dbReference>
<evidence type="ECO:0000313" key="2">
    <source>
        <dbReference type="EMBL" id="MBB3810126.1"/>
    </source>
</evidence>
<dbReference type="CDD" id="cd04301">
    <property type="entry name" value="NAT_SF"/>
    <property type="match status" value="1"/>
</dbReference>
<dbReference type="SUPFAM" id="SSF55729">
    <property type="entry name" value="Acyl-CoA N-acyltransferases (Nat)"/>
    <property type="match status" value="1"/>
</dbReference>